<sequence length="77" mass="8644">MAIKTVWLADQRRVGFHHPVSIVERNLEHVHGANRLAIIVKIVQHPSDSQCQVLGVDNITRGNVDNITRGNVDNITR</sequence>
<dbReference type="AlphaFoldDB" id="A0AAD9TMY4"/>
<reference evidence="1" key="1">
    <citation type="journal article" date="2023" name="Plant J.">
        <title>Genome sequences and population genomics provide insights into the demographic history, inbreeding, and mutation load of two 'living fossil' tree species of Dipteronia.</title>
        <authorList>
            <person name="Feng Y."/>
            <person name="Comes H.P."/>
            <person name="Chen J."/>
            <person name="Zhu S."/>
            <person name="Lu R."/>
            <person name="Zhang X."/>
            <person name="Li P."/>
            <person name="Qiu J."/>
            <person name="Olsen K.M."/>
            <person name="Qiu Y."/>
        </authorList>
    </citation>
    <scope>NUCLEOTIDE SEQUENCE</scope>
    <source>
        <strain evidence="1">KIB01</strain>
    </source>
</reference>
<gene>
    <name evidence="1" type="ORF">Ddye_026746</name>
</gene>
<organism evidence="1 2">
    <name type="scientific">Dipteronia dyeriana</name>
    <dbReference type="NCBI Taxonomy" id="168575"/>
    <lineage>
        <taxon>Eukaryota</taxon>
        <taxon>Viridiplantae</taxon>
        <taxon>Streptophyta</taxon>
        <taxon>Embryophyta</taxon>
        <taxon>Tracheophyta</taxon>
        <taxon>Spermatophyta</taxon>
        <taxon>Magnoliopsida</taxon>
        <taxon>eudicotyledons</taxon>
        <taxon>Gunneridae</taxon>
        <taxon>Pentapetalae</taxon>
        <taxon>rosids</taxon>
        <taxon>malvids</taxon>
        <taxon>Sapindales</taxon>
        <taxon>Sapindaceae</taxon>
        <taxon>Hippocastanoideae</taxon>
        <taxon>Acereae</taxon>
        <taxon>Dipteronia</taxon>
    </lineage>
</organism>
<dbReference type="Proteomes" id="UP001280121">
    <property type="component" value="Unassembled WGS sequence"/>
</dbReference>
<name>A0AAD9TMY4_9ROSI</name>
<evidence type="ECO:0000313" key="2">
    <source>
        <dbReference type="Proteomes" id="UP001280121"/>
    </source>
</evidence>
<proteinExistence type="predicted"/>
<comment type="caution">
    <text evidence="1">The sequence shown here is derived from an EMBL/GenBank/DDBJ whole genome shotgun (WGS) entry which is preliminary data.</text>
</comment>
<keyword evidence="2" id="KW-1185">Reference proteome</keyword>
<evidence type="ECO:0000313" key="1">
    <source>
        <dbReference type="EMBL" id="KAK2638951.1"/>
    </source>
</evidence>
<accession>A0AAD9TMY4</accession>
<protein>
    <submittedName>
        <fullName evidence="1">Uncharacterized protein</fullName>
    </submittedName>
</protein>
<dbReference type="EMBL" id="JANJYI010000008">
    <property type="protein sequence ID" value="KAK2638951.1"/>
    <property type="molecule type" value="Genomic_DNA"/>
</dbReference>